<keyword evidence="9 12" id="KW-0648">Protein biosynthesis</keyword>
<feature type="binding site" evidence="12">
    <location>
        <position position="242"/>
    </location>
    <ligand>
        <name>Zn(2+)</name>
        <dbReference type="ChEBI" id="CHEBI:29105"/>
    </ligand>
</feature>
<dbReference type="PANTHER" id="PTHR10890">
    <property type="entry name" value="CYSTEINYL-TRNA SYNTHETASE"/>
    <property type="match status" value="1"/>
</dbReference>
<dbReference type="SUPFAM" id="SSF52374">
    <property type="entry name" value="Nucleotidylyl transferase"/>
    <property type="match status" value="1"/>
</dbReference>
<dbReference type="Proteomes" id="UP001183006">
    <property type="component" value="Chromosome"/>
</dbReference>
<dbReference type="InterPro" id="IPR056411">
    <property type="entry name" value="CysS_C"/>
</dbReference>
<dbReference type="CDD" id="cd00672">
    <property type="entry name" value="CysRS_core"/>
    <property type="match status" value="1"/>
</dbReference>
<dbReference type="GO" id="GO:0008270">
    <property type="term" value="F:zinc ion binding"/>
    <property type="evidence" value="ECO:0007669"/>
    <property type="project" value="UniProtKB-UniRule"/>
</dbReference>
<dbReference type="NCBIfam" id="TIGR00435">
    <property type="entry name" value="cysS"/>
    <property type="match status" value="1"/>
</dbReference>
<dbReference type="EC" id="6.1.1.16" evidence="12"/>
<keyword evidence="5 12" id="KW-0479">Metal-binding</keyword>
<feature type="binding site" evidence="12">
    <location>
        <position position="29"/>
    </location>
    <ligand>
        <name>Zn(2+)</name>
        <dbReference type="ChEBI" id="CHEBI:29105"/>
    </ligand>
</feature>
<evidence type="ECO:0000256" key="3">
    <source>
        <dbReference type="ARBA" id="ARBA00022490"/>
    </source>
</evidence>
<evidence type="ECO:0000256" key="2">
    <source>
        <dbReference type="ARBA" id="ARBA00005594"/>
    </source>
</evidence>
<dbReference type="Pfam" id="PF09190">
    <property type="entry name" value="DALR_2"/>
    <property type="match status" value="1"/>
</dbReference>
<keyword evidence="8 12" id="KW-0067">ATP-binding</keyword>
<dbReference type="SUPFAM" id="SSF47323">
    <property type="entry name" value="Anticodon-binding domain of a subclass of class I aminoacyl-tRNA synthetases"/>
    <property type="match status" value="1"/>
</dbReference>
<feature type="domain" description="Cysteinyl-tRNA synthetase class Ia DALR" evidence="13">
    <location>
        <begin position="357"/>
        <end position="420"/>
    </location>
</feature>
<dbReference type="GO" id="GO:0005737">
    <property type="term" value="C:cytoplasm"/>
    <property type="evidence" value="ECO:0007669"/>
    <property type="project" value="UniProtKB-SubCell"/>
</dbReference>
<evidence type="ECO:0000256" key="9">
    <source>
        <dbReference type="ARBA" id="ARBA00022917"/>
    </source>
</evidence>
<dbReference type="Gene3D" id="3.40.50.620">
    <property type="entry name" value="HUPs"/>
    <property type="match status" value="1"/>
</dbReference>
<sequence length="480" mass="54517">MALKVYNTLTRELEDFVPIQGKKVNMYVCGPTVYDHCHLGHARSYVSFDVIRRYLIYRGYDVNYTSNITDVDDKVINRAKETEEDPFVLSRKFTESFIEDMETLAVLPPDTQPKVTEHIPEIIETVGTLIENGTAYVTPKGNVYYDLTTSEDKIGILSHQTAEGLLEGSGNRVEVEDDKRYQLDFVLWKSATEGEPGWNSPWGWGRPGWHIECSVMSMKYGSGQLDIHGGGMDLIFPHHEAEIHQSESCSGKHPFSKYWMHNGFLTIDKEKMSKSLGNFFTIKEVLSKFPSGTIRFFIVYTHYRSTIDFSEDNLEEAGRARQRLLNTILNVKHALKEAHEDGNDCGLTELITGAREAFVNSMDDDFNTREAVGNLFVFSRKVNSIVSGEKPGSVALEDVLRFYSEINEVLGIFTEDEGPASEDMPDGLSEEDIMEMIELREKARAEKDWAKSDAIRDELKDKGIVIEDGKDGVRWKRAEK</sequence>
<dbReference type="FunFam" id="3.40.50.620:FF:000130">
    <property type="entry name" value="Cysteine--tRNA ligase"/>
    <property type="match status" value="1"/>
</dbReference>
<evidence type="ECO:0000256" key="5">
    <source>
        <dbReference type="ARBA" id="ARBA00022723"/>
    </source>
</evidence>
<protein>
    <recommendedName>
        <fullName evidence="12">Cysteine--tRNA ligase</fullName>
        <ecNumber evidence="12">6.1.1.16</ecNumber>
    </recommendedName>
    <alternativeName>
        <fullName evidence="12">Cysteinyl-tRNA synthetase</fullName>
        <shortName evidence="12">CysRS</shortName>
    </alternativeName>
</protein>
<evidence type="ECO:0000313" key="14">
    <source>
        <dbReference type="EMBL" id="WMW21978.1"/>
    </source>
</evidence>
<dbReference type="InterPro" id="IPR024909">
    <property type="entry name" value="Cys-tRNA/MSH_ligase"/>
</dbReference>
<feature type="short sequence motif" description="'KMSKS' region" evidence="12">
    <location>
        <begin position="271"/>
        <end position="275"/>
    </location>
</feature>
<feature type="binding site" evidence="12">
    <location>
        <position position="213"/>
    </location>
    <ligand>
        <name>Zn(2+)</name>
        <dbReference type="ChEBI" id="CHEBI:29105"/>
    </ligand>
</feature>
<dbReference type="InterPro" id="IPR015803">
    <property type="entry name" value="Cys-tRNA-ligase"/>
</dbReference>
<evidence type="ECO:0000256" key="7">
    <source>
        <dbReference type="ARBA" id="ARBA00022833"/>
    </source>
</evidence>
<dbReference type="InterPro" id="IPR015273">
    <property type="entry name" value="Cys-tRNA-synt_Ia_DALR"/>
</dbReference>
<dbReference type="HAMAP" id="MF_00041">
    <property type="entry name" value="Cys_tRNA_synth"/>
    <property type="match status" value="1"/>
</dbReference>
<dbReference type="SMART" id="SM00840">
    <property type="entry name" value="DALR_2"/>
    <property type="match status" value="1"/>
</dbReference>
<dbReference type="InterPro" id="IPR009080">
    <property type="entry name" value="tRNAsynth_Ia_anticodon-bd"/>
</dbReference>
<dbReference type="Pfam" id="PF23493">
    <property type="entry name" value="CysS_C"/>
    <property type="match status" value="1"/>
</dbReference>
<keyword evidence="6 12" id="KW-0547">Nucleotide-binding</keyword>
<dbReference type="GO" id="GO:0006423">
    <property type="term" value="P:cysteinyl-tRNA aminoacylation"/>
    <property type="evidence" value="ECO:0007669"/>
    <property type="project" value="UniProtKB-UniRule"/>
</dbReference>
<gene>
    <name evidence="12 14" type="primary">cysS</name>
    <name evidence="14" type="ORF">RE476_11480</name>
</gene>
<dbReference type="RefSeq" id="WP_309307771.1">
    <property type="nucleotide sequence ID" value="NZ_CP133594.1"/>
</dbReference>
<dbReference type="InterPro" id="IPR032678">
    <property type="entry name" value="tRNA-synt_1_cat_dom"/>
</dbReference>
<evidence type="ECO:0000259" key="13">
    <source>
        <dbReference type="SMART" id="SM00840"/>
    </source>
</evidence>
<organism evidence="14 15">
    <name type="scientific">Methanolobus mangrovi</name>
    <dbReference type="NCBI Taxonomy" id="3072977"/>
    <lineage>
        <taxon>Archaea</taxon>
        <taxon>Methanobacteriati</taxon>
        <taxon>Methanobacteriota</taxon>
        <taxon>Stenosarchaea group</taxon>
        <taxon>Methanomicrobia</taxon>
        <taxon>Methanosarcinales</taxon>
        <taxon>Methanosarcinaceae</taxon>
        <taxon>Methanolobus</taxon>
    </lineage>
</organism>
<keyword evidence="15" id="KW-1185">Reference proteome</keyword>
<evidence type="ECO:0000256" key="4">
    <source>
        <dbReference type="ARBA" id="ARBA00022598"/>
    </source>
</evidence>
<evidence type="ECO:0000256" key="6">
    <source>
        <dbReference type="ARBA" id="ARBA00022741"/>
    </source>
</evidence>
<dbReference type="KEGG" id="mmav:RE476_11480"/>
<dbReference type="Gene3D" id="1.20.120.1910">
    <property type="entry name" value="Cysteine-tRNA ligase, C-terminal anti-codon recognition domain"/>
    <property type="match status" value="1"/>
</dbReference>
<accession>A0AA51YIW7</accession>
<comment type="cofactor">
    <cofactor evidence="12">
        <name>Zn(2+)</name>
        <dbReference type="ChEBI" id="CHEBI:29105"/>
    </cofactor>
    <text evidence="12">Binds 1 zinc ion per subunit.</text>
</comment>
<dbReference type="PANTHER" id="PTHR10890:SF3">
    <property type="entry name" value="CYSTEINE--TRNA LIGASE, CYTOPLASMIC"/>
    <property type="match status" value="1"/>
</dbReference>
<comment type="catalytic activity">
    <reaction evidence="11 12">
        <text>tRNA(Cys) + L-cysteine + ATP = L-cysteinyl-tRNA(Cys) + AMP + diphosphate</text>
        <dbReference type="Rhea" id="RHEA:17773"/>
        <dbReference type="Rhea" id="RHEA-COMP:9661"/>
        <dbReference type="Rhea" id="RHEA-COMP:9679"/>
        <dbReference type="ChEBI" id="CHEBI:30616"/>
        <dbReference type="ChEBI" id="CHEBI:33019"/>
        <dbReference type="ChEBI" id="CHEBI:35235"/>
        <dbReference type="ChEBI" id="CHEBI:78442"/>
        <dbReference type="ChEBI" id="CHEBI:78517"/>
        <dbReference type="ChEBI" id="CHEBI:456215"/>
        <dbReference type="EC" id="6.1.1.16"/>
    </reaction>
</comment>
<feature type="binding site" evidence="12">
    <location>
        <position position="274"/>
    </location>
    <ligand>
        <name>ATP</name>
        <dbReference type="ChEBI" id="CHEBI:30616"/>
    </ligand>
</feature>
<keyword evidence="10 12" id="KW-0030">Aminoacyl-tRNA synthetase</keyword>
<dbReference type="PRINTS" id="PR00983">
    <property type="entry name" value="TRNASYNTHCYS"/>
</dbReference>
<feature type="short sequence motif" description="'HIGH' region" evidence="12">
    <location>
        <begin position="31"/>
        <end position="41"/>
    </location>
</feature>
<comment type="similarity">
    <text evidence="2 12">Belongs to the class-I aminoacyl-tRNA synthetase family.</text>
</comment>
<evidence type="ECO:0000256" key="10">
    <source>
        <dbReference type="ARBA" id="ARBA00023146"/>
    </source>
</evidence>
<keyword evidence="3 12" id="KW-0963">Cytoplasm</keyword>
<dbReference type="GeneID" id="84230771"/>
<proteinExistence type="inferred from homology"/>
<evidence type="ECO:0000313" key="15">
    <source>
        <dbReference type="Proteomes" id="UP001183006"/>
    </source>
</evidence>
<evidence type="ECO:0000256" key="8">
    <source>
        <dbReference type="ARBA" id="ARBA00022840"/>
    </source>
</evidence>
<evidence type="ECO:0000256" key="1">
    <source>
        <dbReference type="ARBA" id="ARBA00004496"/>
    </source>
</evidence>
<dbReference type="GO" id="GO:0005524">
    <property type="term" value="F:ATP binding"/>
    <property type="evidence" value="ECO:0007669"/>
    <property type="project" value="UniProtKB-UniRule"/>
</dbReference>
<keyword evidence="4 12" id="KW-0436">Ligase</keyword>
<name>A0AA51YIW7_9EURY</name>
<comment type="subcellular location">
    <subcellularLocation>
        <location evidence="1 12">Cytoplasm</location>
    </subcellularLocation>
</comment>
<keyword evidence="7 12" id="KW-0862">Zinc</keyword>
<dbReference type="EMBL" id="CP133594">
    <property type="protein sequence ID" value="WMW21978.1"/>
    <property type="molecule type" value="Genomic_DNA"/>
</dbReference>
<reference evidence="14" key="1">
    <citation type="submission" date="2023-08" db="EMBL/GenBank/DDBJ databases">
        <title>Methanolobus mangrovi sp. nov. and Methanolobus sediminis sp. nov, two novel methylotrophic methanogens isolated from mangrove sediments in China.</title>
        <authorList>
            <person name="Zhou J."/>
        </authorList>
    </citation>
    <scope>NUCLEOTIDE SEQUENCE</scope>
    <source>
        <strain evidence="14">FTZ2</strain>
    </source>
</reference>
<dbReference type="GO" id="GO:0004817">
    <property type="term" value="F:cysteine-tRNA ligase activity"/>
    <property type="evidence" value="ECO:0007669"/>
    <property type="project" value="UniProtKB-UniRule"/>
</dbReference>
<dbReference type="InterPro" id="IPR014729">
    <property type="entry name" value="Rossmann-like_a/b/a_fold"/>
</dbReference>
<evidence type="ECO:0000256" key="11">
    <source>
        <dbReference type="ARBA" id="ARBA00047398"/>
    </source>
</evidence>
<feature type="binding site" evidence="12">
    <location>
        <position position="238"/>
    </location>
    <ligand>
        <name>Zn(2+)</name>
        <dbReference type="ChEBI" id="CHEBI:29105"/>
    </ligand>
</feature>
<dbReference type="Pfam" id="PF01406">
    <property type="entry name" value="tRNA-synt_1e"/>
    <property type="match status" value="1"/>
</dbReference>
<dbReference type="AlphaFoldDB" id="A0AA51YIW7"/>
<evidence type="ECO:0000256" key="12">
    <source>
        <dbReference type="HAMAP-Rule" id="MF_00041"/>
    </source>
</evidence>